<feature type="transmembrane region" description="Helical" evidence="4">
    <location>
        <begin position="144"/>
        <end position="164"/>
    </location>
</feature>
<dbReference type="PANTHER" id="PTHR23539:SF1">
    <property type="entry name" value="MAJOR FACILITATOR SUPERFAMILY (MFS) PROFILE DOMAIN-CONTAINING PROTEIN"/>
    <property type="match status" value="1"/>
</dbReference>
<protein>
    <submittedName>
        <fullName evidence="6">MFS transporter</fullName>
    </submittedName>
</protein>
<evidence type="ECO:0000259" key="5">
    <source>
        <dbReference type="PROSITE" id="PS50850"/>
    </source>
</evidence>
<dbReference type="EMBL" id="CXOJ01000006">
    <property type="protein sequence ID" value="CTP83484.1"/>
    <property type="molecule type" value="Genomic_DNA"/>
</dbReference>
<evidence type="ECO:0000313" key="6">
    <source>
        <dbReference type="EMBL" id="CTP83484.1"/>
    </source>
</evidence>
<evidence type="ECO:0000256" key="2">
    <source>
        <dbReference type="ARBA" id="ARBA00022989"/>
    </source>
</evidence>
<evidence type="ECO:0000256" key="1">
    <source>
        <dbReference type="ARBA" id="ARBA00022692"/>
    </source>
</evidence>
<feature type="transmembrane region" description="Helical" evidence="4">
    <location>
        <begin position="354"/>
        <end position="375"/>
    </location>
</feature>
<feature type="transmembrane region" description="Helical" evidence="4">
    <location>
        <begin position="81"/>
        <end position="100"/>
    </location>
</feature>
<keyword evidence="1 4" id="KW-0812">Transmembrane</keyword>
<evidence type="ECO:0000256" key="4">
    <source>
        <dbReference type="SAM" id="Phobius"/>
    </source>
</evidence>
<dbReference type="Proteomes" id="UP000045978">
    <property type="component" value="Unassembled WGS sequence"/>
</dbReference>
<feature type="transmembrane region" description="Helical" evidence="4">
    <location>
        <begin position="321"/>
        <end position="342"/>
    </location>
</feature>
<dbReference type="GO" id="GO:0022857">
    <property type="term" value="F:transmembrane transporter activity"/>
    <property type="evidence" value="ECO:0007669"/>
    <property type="project" value="InterPro"/>
</dbReference>
<dbReference type="PANTHER" id="PTHR23539">
    <property type="entry name" value="MFS TRANSPORTER"/>
    <property type="match status" value="1"/>
</dbReference>
<feature type="transmembrane region" description="Helical" evidence="4">
    <location>
        <begin position="112"/>
        <end position="132"/>
    </location>
</feature>
<dbReference type="AlphaFoldDB" id="A0A0K2ZH10"/>
<evidence type="ECO:0000313" key="7">
    <source>
        <dbReference type="Proteomes" id="UP000045978"/>
    </source>
</evidence>
<feature type="transmembrane region" description="Helical" evidence="4">
    <location>
        <begin position="381"/>
        <end position="400"/>
    </location>
</feature>
<dbReference type="Pfam" id="PF07690">
    <property type="entry name" value="MFS_1"/>
    <property type="match status" value="1"/>
</dbReference>
<keyword evidence="2 4" id="KW-1133">Transmembrane helix</keyword>
<feature type="transmembrane region" description="Helical" evidence="4">
    <location>
        <begin position="170"/>
        <end position="190"/>
    </location>
</feature>
<feature type="transmembrane region" description="Helical" evidence="4">
    <location>
        <begin position="225"/>
        <end position="247"/>
    </location>
</feature>
<dbReference type="InterPro" id="IPR011701">
    <property type="entry name" value="MFS"/>
</dbReference>
<sequence>MSAPPAAAPSVRPRGTRALEALNFTLADVQDGLGPFLSVFLQSKGWSLAAIGSVMSMGGIAGMLATTPGGALVDATRRKRSIVVVGCTLILLASALLWWAPSFAGVVTAQVMTALAAAALGPALSGITLGLVRQAGFDHQIARNQVGSHAGNVVAAALAGLLGWKFGFGAVFALTGCFGVLAIASVLLIPRDAIDHRAARGLAETGAHGADHASGWSVLLTCKPLLVLALALALFHLGNAAMLPLYGMAVVAAHQSDPSALTATTIIVAQATMVVASLLAMRLIRVRGHWWVMLLTFLALPLRGLIAASLIHAWGVFPVQILDGVGAGLQSVVVPALVARLLQGTGRVNVGQGAVMTVQGIGAALSPALGGWIAQDFGYRAAFLLLGGISLLSLALWVGFRKQLLRVAGVPTAEVAVAPTLA</sequence>
<dbReference type="PROSITE" id="PS50850">
    <property type="entry name" value="MFS"/>
    <property type="match status" value="1"/>
</dbReference>
<dbReference type="RefSeq" id="WP_053837060.1">
    <property type="nucleotide sequence ID" value="NZ_CP076251.1"/>
</dbReference>
<gene>
    <name evidence="6" type="ORF">XTPLMG730_0468</name>
</gene>
<feature type="transmembrane region" description="Helical" evidence="4">
    <location>
        <begin position="46"/>
        <end position="69"/>
    </location>
</feature>
<dbReference type="InterPro" id="IPR020846">
    <property type="entry name" value="MFS_dom"/>
</dbReference>
<feature type="transmembrane region" description="Helical" evidence="4">
    <location>
        <begin position="259"/>
        <end position="279"/>
    </location>
</feature>
<keyword evidence="3 4" id="KW-0472">Membrane</keyword>
<dbReference type="Gene3D" id="1.20.1250.20">
    <property type="entry name" value="MFS general substrate transporter like domains"/>
    <property type="match status" value="2"/>
</dbReference>
<name>A0A0K2ZH10_9XANT</name>
<accession>A0A0K2ZH10</accession>
<evidence type="ECO:0000256" key="3">
    <source>
        <dbReference type="ARBA" id="ARBA00023136"/>
    </source>
</evidence>
<feature type="transmembrane region" description="Helical" evidence="4">
    <location>
        <begin position="291"/>
        <end position="315"/>
    </location>
</feature>
<feature type="domain" description="Major facilitator superfamily (MFS) profile" evidence="5">
    <location>
        <begin position="1"/>
        <end position="405"/>
    </location>
</feature>
<dbReference type="SUPFAM" id="SSF103473">
    <property type="entry name" value="MFS general substrate transporter"/>
    <property type="match status" value="1"/>
</dbReference>
<dbReference type="InterPro" id="IPR036259">
    <property type="entry name" value="MFS_trans_sf"/>
</dbReference>
<proteinExistence type="predicted"/>
<reference evidence="6 7" key="1">
    <citation type="submission" date="2015-07" db="EMBL/GenBank/DDBJ databases">
        <authorList>
            <person name="Noorani M."/>
        </authorList>
    </citation>
    <scope>NUCLEOTIDE SEQUENCE [LARGE SCALE GENOMIC DNA]</scope>
    <source>
        <strain evidence="6">LMG730</strain>
    </source>
</reference>
<organism evidence="6 7">
    <name type="scientific">Xanthomonas graminis pv. phlei</name>
    <dbReference type="NCBI Taxonomy" id="487906"/>
    <lineage>
        <taxon>Bacteria</taxon>
        <taxon>Pseudomonadati</taxon>
        <taxon>Pseudomonadota</taxon>
        <taxon>Gammaproteobacteria</taxon>
        <taxon>Lysobacterales</taxon>
        <taxon>Lysobacteraceae</taxon>
        <taxon>Xanthomonas</taxon>
        <taxon>Xanthomonas translucens group</taxon>
        <taxon>Xanthomonas graminis</taxon>
    </lineage>
</organism>